<sequence>MENLEKNSRSWTSGNNKIDGFIREMQLEINDPSDTIFKWVPYNQFSNIKKIGNGDFAIAKWKCNQNDVTVNLKYLNNSQSITTYELRNEARQYSIRSSSNYYNICKIYGVSQNPYTKDYIFVLQDGYCKGCGEKYEKIFYKWCKSCQIKYLKENFKNWTSENEKIDEFIQEMQLKINNPKDIIFEWISYDQFSDIKKISNIIYSALWNDGQLKYNRNKKEWTRVQVEINLKLFNSQNTVDEFLNKVVEYKNDNFKIYGISQNPDTKNYIFVLQDRYCEECGEKYTEILYKWCNPCQIKNLKENFKNWTSGNEKIDNFIQEMQLKINNPKDIIFEWISYNQFSDIKKISNTIYSALWNNDQLKHDRNKKEWIRVQVEINLKLFNSQNTIDEFLNKVVEYKNDNFKIYGISQNLDTKDYILVLQTGYHCDECGEKNTETSYKWCKPCQIKNLKENFKNWTSGNEKIDNFIQEMQLKINNPKDIIFEWISYDQFSDIKETNITIYSALWNDGKLKYDQNKKEWIRVQVEINLNHVLEYKSDNNFEVYGISQNPDTNDYILVLQDGYYCKECVENVIKEISNTIYLALWNDSQLKYDRNKKEWTRVQVEINLKLFNSQNTVDEFLNKVVEYKNYNFKIYGISQNPDTKDYILILQTGYHCDECGEKYTVISYKWCKPCQIKNLKENFKNWTSGNEKIDNFIQEMQLKVNRPRDIIFECISYNQFSDIKEISNTIYLALWNDGQLKYDQNRKEWIRVQVEINLKLFNSQNTDDEFLNKVVEYKNNDNVEIYGISQNPYTKDYILVLQTGFHCEKCGEKYTDTWYKWCKPCQIKNSKENFKNWTSGNEKIDNFIQEMQLKVNHPRDTIFEWISYNQFIDIKEISNTIYLALWNDGQLEYDQNKKEWTRVQVEINLKLFNSQNIIDEFLNKLKACKNELYGISQNSDTKDYILVFQCGYYCKECGEKYTEIWDKWCKPCQIKYLKETFIKWTSENEKIDNFIQEMQLKVNHSYDIIFEWIPYNQFSSIKKISNSIYSALWKTGPLKYDQNKKERTRVQIEVNLKLYNLQNTIDEFLNKVRVYESDKNFEIYGISQNPDTKDYILILEDGHCRCSEMYTDIRYKWCKPCQIKNLKENFRNWTSEDEKIDNFIQEMQLKINYPKDIIFEWIPYDQFSDAKKISNAVYSALWKDSPLKYNQNKKEWVRIQFKEVILKLCNSQYMIDEFLNKIKVYENDKIFEIYRISQDSDTKDYIMVLQKKYDRRYCEKCIEKIEHKWCKLCQIKYLEENFKNWTSKNEIIDNFIQEMQLKVNNPKDSVFEWISYDQSNNIKIINKTVYSALWKDGPLKYNLSEKKWARVQAKEVTLKLCDSQNIINNFLNKIIVYRSDENFEIYGISQNPDTKDYVLVSQDGYCEECDEKYTEIQNKWCKSCQIKNLKENFKNWTSGNEKTDNFIQEMQLKVNCSSDIIFEWISYDQFSSIKEVNNTIYSALWNDGPLEYESNKKKWVRVQTSKEVTLKLCNSKNTINGFLNKVKIYNNYFKIHGITQKPDSKDYVMVLKNNHKGYVGSYCEICIEEYTDIKCKWCKSCQIDYLRKNFTNWSGNEKIDEFIQAMQLKINNPNVIVFEWIPYNQFKAIKIIGKGGFATVYSAKWKNGPLHYDKEWKRGPYKKVALKLLNKSHDIIDEILKEIKAYSMNKCGSNIVKIYGISQDLKTKNYIIVLQYAEGGNFNDWINKCYKHFDWNNKLRTLYNIIIGLNEIHQKQMVHRDFHTGNILFEYGYVNRYNDTYISDMGLCGEIGSVDKSKIYGVMPYVAPEVLRGKSYTKAADIYSFGMIMYFVATGRQPFFDHAHDKVLALGICNGIRPKLNELEAPKCYVELMERCWDSVPDNRPNAIEIENIIYSYNFGLNSEIKKQFKEAEEYRKVNISSISSIEINQSTTHPQASNISRLLNPFTKDLSKCDNNDDHSECLDCSIAD</sequence>
<evidence type="ECO:0000259" key="1">
    <source>
        <dbReference type="PROSITE" id="PS50011"/>
    </source>
</evidence>
<dbReference type="InterPro" id="IPR011009">
    <property type="entry name" value="Kinase-like_dom_sf"/>
</dbReference>
<dbReference type="PANTHER" id="PTHR44329">
    <property type="entry name" value="SERINE/THREONINE-PROTEIN KINASE TNNI3K-RELATED"/>
    <property type="match status" value="1"/>
</dbReference>
<dbReference type="EMBL" id="JEMT01027652">
    <property type="protein sequence ID" value="EXX56609.1"/>
    <property type="molecule type" value="Genomic_DNA"/>
</dbReference>
<dbReference type="GO" id="GO:0005524">
    <property type="term" value="F:ATP binding"/>
    <property type="evidence" value="ECO:0007669"/>
    <property type="project" value="InterPro"/>
</dbReference>
<gene>
    <name evidence="2" type="ORF">RirG_214610</name>
</gene>
<dbReference type="SUPFAM" id="SSF56112">
    <property type="entry name" value="Protein kinase-like (PK-like)"/>
    <property type="match status" value="1"/>
</dbReference>
<dbReference type="GO" id="GO:0004674">
    <property type="term" value="F:protein serine/threonine kinase activity"/>
    <property type="evidence" value="ECO:0007669"/>
    <property type="project" value="TreeGrafter"/>
</dbReference>
<proteinExistence type="predicted"/>
<organism evidence="2 3">
    <name type="scientific">Rhizophagus irregularis (strain DAOM 197198w)</name>
    <name type="common">Glomus intraradices</name>
    <dbReference type="NCBI Taxonomy" id="1432141"/>
    <lineage>
        <taxon>Eukaryota</taxon>
        <taxon>Fungi</taxon>
        <taxon>Fungi incertae sedis</taxon>
        <taxon>Mucoromycota</taxon>
        <taxon>Glomeromycotina</taxon>
        <taxon>Glomeromycetes</taxon>
        <taxon>Glomerales</taxon>
        <taxon>Glomeraceae</taxon>
        <taxon>Rhizophagus</taxon>
    </lineage>
</organism>
<dbReference type="PROSITE" id="PS50011">
    <property type="entry name" value="PROTEIN_KINASE_DOM"/>
    <property type="match status" value="1"/>
</dbReference>
<dbReference type="Pfam" id="PF07714">
    <property type="entry name" value="PK_Tyr_Ser-Thr"/>
    <property type="match status" value="1"/>
</dbReference>
<reference evidence="2 3" key="1">
    <citation type="submission" date="2014-02" db="EMBL/GenBank/DDBJ databases">
        <title>Single nucleus genome sequencing reveals high similarity among nuclei of an endomycorrhizal fungus.</title>
        <authorList>
            <person name="Lin K."/>
            <person name="Geurts R."/>
            <person name="Zhang Z."/>
            <person name="Limpens E."/>
            <person name="Saunders D.G."/>
            <person name="Mu D."/>
            <person name="Pang E."/>
            <person name="Cao H."/>
            <person name="Cha H."/>
            <person name="Lin T."/>
            <person name="Zhou Q."/>
            <person name="Shang Y."/>
            <person name="Li Y."/>
            <person name="Ivanov S."/>
            <person name="Sharma T."/>
            <person name="Velzen R.V."/>
            <person name="Ruijter N.D."/>
            <person name="Aanen D.K."/>
            <person name="Win J."/>
            <person name="Kamoun S."/>
            <person name="Bisseling T."/>
            <person name="Huang S."/>
        </authorList>
    </citation>
    <scope>NUCLEOTIDE SEQUENCE [LARGE SCALE GENOMIC DNA]</scope>
    <source>
        <strain evidence="3">DAOM197198w</strain>
    </source>
</reference>
<dbReference type="InterPro" id="IPR000719">
    <property type="entry name" value="Prot_kinase_dom"/>
</dbReference>
<name>A0A015JNT1_RHIIW</name>
<dbReference type="Gene3D" id="1.10.510.10">
    <property type="entry name" value="Transferase(Phosphotransferase) domain 1"/>
    <property type="match status" value="1"/>
</dbReference>
<evidence type="ECO:0000313" key="2">
    <source>
        <dbReference type="EMBL" id="EXX56609.1"/>
    </source>
</evidence>
<dbReference type="InterPro" id="IPR051681">
    <property type="entry name" value="Ser/Thr_Kinases-Pseudokinases"/>
</dbReference>
<feature type="domain" description="Protein kinase" evidence="1">
    <location>
        <begin position="1626"/>
        <end position="1898"/>
    </location>
</feature>
<dbReference type="InterPro" id="IPR001245">
    <property type="entry name" value="Ser-Thr/Tyr_kinase_cat_dom"/>
</dbReference>
<dbReference type="SMART" id="SM00220">
    <property type="entry name" value="S_TKc"/>
    <property type="match status" value="1"/>
</dbReference>
<evidence type="ECO:0000313" key="3">
    <source>
        <dbReference type="Proteomes" id="UP000022910"/>
    </source>
</evidence>
<dbReference type="HOGENOM" id="CLU_000288_7_8_1"/>
<protein>
    <submittedName>
        <fullName evidence="2">Sps1p</fullName>
    </submittedName>
</protein>
<accession>A0A015JNT1</accession>
<comment type="caution">
    <text evidence="2">The sequence shown here is derived from an EMBL/GenBank/DDBJ whole genome shotgun (WGS) entry which is preliminary data.</text>
</comment>
<dbReference type="Proteomes" id="UP000022910">
    <property type="component" value="Unassembled WGS sequence"/>
</dbReference>
<keyword evidence="3" id="KW-1185">Reference proteome</keyword>